<reference evidence="8 9" key="1">
    <citation type="journal article" date="2018" name="BMC Genomics">
        <title>Genomic evidence for intraspecific hybridization in a clonal and extremely halotolerant yeast.</title>
        <authorList>
            <person name="Gostincar C."/>
            <person name="Stajich J.E."/>
            <person name="Zupancic J."/>
            <person name="Zalar P."/>
            <person name="Gunde-Cimerman N."/>
        </authorList>
    </citation>
    <scope>NUCLEOTIDE SEQUENCE [LARGE SCALE GENOMIC DNA]</scope>
    <source>
        <strain evidence="8 9">EXF-6669</strain>
    </source>
</reference>
<dbReference type="GO" id="GO:1990904">
    <property type="term" value="C:ribonucleoprotein complex"/>
    <property type="evidence" value="ECO:0007669"/>
    <property type="project" value="UniProtKB-KW"/>
</dbReference>
<name>A0A3M6ZP92_HORWE</name>
<dbReference type="EMBL" id="QWIL01000613">
    <property type="protein sequence ID" value="RMY16992.1"/>
    <property type="molecule type" value="Genomic_DNA"/>
</dbReference>
<evidence type="ECO:0000256" key="7">
    <source>
        <dbReference type="SAM" id="MobiDB-lite"/>
    </source>
</evidence>
<dbReference type="VEuPathDB" id="FungiDB:BTJ68_15204"/>
<proteinExistence type="inferred from homology"/>
<evidence type="ECO:0000313" key="8">
    <source>
        <dbReference type="EMBL" id="RMY16992.1"/>
    </source>
</evidence>
<comment type="similarity">
    <text evidence="2">Belongs to the mitochondrion-specific ribosomal protein mL50 family.</text>
</comment>
<comment type="subcellular location">
    <subcellularLocation>
        <location evidence="1">Mitochondrion</location>
    </subcellularLocation>
</comment>
<evidence type="ECO:0000256" key="3">
    <source>
        <dbReference type="ARBA" id="ARBA00022980"/>
    </source>
</evidence>
<evidence type="ECO:0000256" key="1">
    <source>
        <dbReference type="ARBA" id="ARBA00004173"/>
    </source>
</evidence>
<feature type="compositionally biased region" description="Basic and acidic residues" evidence="7">
    <location>
        <begin position="80"/>
        <end position="101"/>
    </location>
</feature>
<evidence type="ECO:0000256" key="2">
    <source>
        <dbReference type="ARBA" id="ARBA00008860"/>
    </source>
</evidence>
<dbReference type="GO" id="GO:0005840">
    <property type="term" value="C:ribosome"/>
    <property type="evidence" value="ECO:0007669"/>
    <property type="project" value="UniProtKB-KW"/>
</dbReference>
<evidence type="ECO:0000256" key="6">
    <source>
        <dbReference type="ARBA" id="ARBA00035183"/>
    </source>
</evidence>
<dbReference type="GO" id="GO:0005739">
    <property type="term" value="C:mitochondrion"/>
    <property type="evidence" value="ECO:0007669"/>
    <property type="project" value="UniProtKB-SubCell"/>
</dbReference>
<dbReference type="Pfam" id="PF10501">
    <property type="entry name" value="Ribosomal_L50"/>
    <property type="match status" value="1"/>
</dbReference>
<evidence type="ECO:0000313" key="9">
    <source>
        <dbReference type="Proteomes" id="UP000271337"/>
    </source>
</evidence>
<protein>
    <recommendedName>
        <fullName evidence="6">Large ribosomal subunit protein mL50</fullName>
    </recommendedName>
</protein>
<evidence type="ECO:0000256" key="4">
    <source>
        <dbReference type="ARBA" id="ARBA00023128"/>
    </source>
</evidence>
<keyword evidence="4" id="KW-0496">Mitochondrion</keyword>
<keyword evidence="3" id="KW-0689">Ribosomal protein</keyword>
<dbReference type="InterPro" id="IPR018305">
    <property type="entry name" value="Ribosomal_m50"/>
</dbReference>
<accession>A0A3M6ZP92</accession>
<evidence type="ECO:0000256" key="5">
    <source>
        <dbReference type="ARBA" id="ARBA00023274"/>
    </source>
</evidence>
<comment type="caution">
    <text evidence="8">The sequence shown here is derived from an EMBL/GenBank/DDBJ whole genome shotgun (WGS) entry which is preliminary data.</text>
</comment>
<keyword evidence="5" id="KW-0687">Ribonucleoprotein</keyword>
<feature type="region of interest" description="Disordered" evidence="7">
    <location>
        <begin position="80"/>
        <end position="110"/>
    </location>
</feature>
<dbReference type="Proteomes" id="UP000271337">
    <property type="component" value="Unassembled WGS sequence"/>
</dbReference>
<gene>
    <name evidence="8" type="ORF">D0867_06351</name>
</gene>
<sequence>MVLDPITNTLSLYTPLTMRSVRTAEHALRLANSSSTTTAPSYVCRACRAQAARQFHTSRPLLADEPWHKRMSNYFFGSKESRRADADREEKNKQRIQELADRGGSTQAEKKVDKFGRELDVAAIVDPSINKQYVQSMTWDGLERIGSEQWVRERADQGEQYVGFLPWKRVQLDAAQWQMLLHHVTVEALTLQKAGRDVEQVCWPRVGSAANWEVTRNARLQASVDGGVTVHFGTPEDESTILASIPTTLPENATQDQETLVNEVTNAVQGDLAEGEDGGNGKLPPAWMDISLHEPALKMALIKRTLQLTSHRLSDHILSTSATLADLWSHYAVPTTPAKLAHTKPLQKLATNPQTPNVTVHTRRQTPIDREKNVGRWKVIEEELVQRGLPVTGTRFRGAKVGVEKRGREVRIS</sequence>
<dbReference type="AlphaFoldDB" id="A0A3M6ZP92"/>
<organism evidence="8 9">
    <name type="scientific">Hortaea werneckii</name>
    <name type="common">Black yeast</name>
    <name type="synonym">Cladosporium werneckii</name>
    <dbReference type="NCBI Taxonomy" id="91943"/>
    <lineage>
        <taxon>Eukaryota</taxon>
        <taxon>Fungi</taxon>
        <taxon>Dikarya</taxon>
        <taxon>Ascomycota</taxon>
        <taxon>Pezizomycotina</taxon>
        <taxon>Dothideomycetes</taxon>
        <taxon>Dothideomycetidae</taxon>
        <taxon>Mycosphaerellales</taxon>
        <taxon>Teratosphaeriaceae</taxon>
        <taxon>Hortaea</taxon>
    </lineage>
</organism>
<dbReference type="OrthoDB" id="6220758at2759"/>